<dbReference type="AlphaFoldDB" id="A0A7S8C5A1"/>
<keyword evidence="7 13" id="KW-0375">Hydrogen ion transport</keyword>
<dbReference type="EMBL" id="CP058214">
    <property type="protein sequence ID" value="QPC43638.1"/>
    <property type="molecule type" value="Genomic_DNA"/>
</dbReference>
<comment type="similarity">
    <text evidence="3 13">Belongs to the ATPase gamma chain family.</text>
</comment>
<proteinExistence type="inferred from homology"/>
<dbReference type="RefSeq" id="WP_213161001.1">
    <property type="nucleotide sequence ID" value="NZ_CP058214.1"/>
</dbReference>
<keyword evidence="8 13" id="KW-0406">Ion transport</keyword>
<evidence type="ECO:0000256" key="9">
    <source>
        <dbReference type="ARBA" id="ARBA00023136"/>
    </source>
</evidence>
<dbReference type="InterPro" id="IPR035968">
    <property type="entry name" value="ATP_synth_F1_ATPase_gsu"/>
</dbReference>
<keyword evidence="15" id="KW-1185">Reference proteome</keyword>
<comment type="subunit">
    <text evidence="13">F-type ATPases have 2 components, CF(1) - the catalytic core - and CF(0) - the membrane proton channel. CF(1) has five subunits: alpha(3), beta(3), gamma(1), delta(1), epsilon(1). CF(0) has three main subunits: a, b and c.</text>
</comment>
<dbReference type="NCBIfam" id="TIGR01146">
    <property type="entry name" value="ATPsyn_F1gamma"/>
    <property type="match status" value="1"/>
</dbReference>
<dbReference type="GO" id="GO:0005886">
    <property type="term" value="C:plasma membrane"/>
    <property type="evidence" value="ECO:0007669"/>
    <property type="project" value="UniProtKB-SubCell"/>
</dbReference>
<keyword evidence="5 13" id="KW-1003">Cell membrane</keyword>
<dbReference type="InterPro" id="IPR000131">
    <property type="entry name" value="ATP_synth_F1_gsu"/>
</dbReference>
<dbReference type="Gene3D" id="1.10.287.80">
    <property type="entry name" value="ATP synthase, gamma subunit, helix hairpin domain"/>
    <property type="match status" value="1"/>
</dbReference>
<evidence type="ECO:0000256" key="11">
    <source>
        <dbReference type="ARBA" id="ARBA00023310"/>
    </source>
</evidence>
<keyword evidence="9 13" id="KW-0472">Membrane</keyword>
<accession>A0A7S8C5A1</accession>
<keyword evidence="6" id="KW-0997">Cell inner membrane</keyword>
<dbReference type="Pfam" id="PF00231">
    <property type="entry name" value="ATP-synt"/>
    <property type="match status" value="1"/>
</dbReference>
<dbReference type="KEGG" id="kmn:HW532_13645"/>
<dbReference type="GO" id="GO:0005524">
    <property type="term" value="F:ATP binding"/>
    <property type="evidence" value="ECO:0007669"/>
    <property type="project" value="UniProtKB-UniRule"/>
</dbReference>
<evidence type="ECO:0000256" key="1">
    <source>
        <dbReference type="ARBA" id="ARBA00003456"/>
    </source>
</evidence>
<name>A0A7S8C5A1_9HYPH</name>
<dbReference type="PRINTS" id="PR00126">
    <property type="entry name" value="ATPASEGAMMA"/>
</dbReference>
<evidence type="ECO:0000256" key="13">
    <source>
        <dbReference type="HAMAP-Rule" id="MF_00815"/>
    </source>
</evidence>
<dbReference type="NCBIfam" id="NF004146">
    <property type="entry name" value="PRK05621.1-4"/>
    <property type="match status" value="1"/>
</dbReference>
<dbReference type="SUPFAM" id="SSF52943">
    <property type="entry name" value="ATP synthase (F1-ATPase), gamma subunit"/>
    <property type="match status" value="1"/>
</dbReference>
<evidence type="ECO:0000313" key="14">
    <source>
        <dbReference type="EMBL" id="QPC43638.1"/>
    </source>
</evidence>
<keyword evidence="4 13" id="KW-0813">Transport</keyword>
<comment type="subcellular location">
    <subcellularLocation>
        <location evidence="13">Cell membrane</location>
        <topology evidence="13">Peripheral membrane protein</topology>
    </subcellularLocation>
    <subcellularLocation>
        <location evidence="2">Membrane</location>
        <topology evidence="2">Peripheral membrane protein</topology>
    </subcellularLocation>
    <subcellularLocation>
        <location evidence="12">Thylakoid</location>
    </subcellularLocation>
</comment>
<dbReference type="InterPro" id="IPR023632">
    <property type="entry name" value="ATP_synth_F1_gsu_CS"/>
</dbReference>
<dbReference type="PANTHER" id="PTHR11693:SF22">
    <property type="entry name" value="ATP SYNTHASE SUBUNIT GAMMA, MITOCHONDRIAL"/>
    <property type="match status" value="1"/>
</dbReference>
<evidence type="ECO:0000256" key="3">
    <source>
        <dbReference type="ARBA" id="ARBA00007681"/>
    </source>
</evidence>
<dbReference type="PIRSF" id="PIRSF039089">
    <property type="entry name" value="ATP_synthase_gamma"/>
    <property type="match status" value="1"/>
</dbReference>
<dbReference type="PANTHER" id="PTHR11693">
    <property type="entry name" value="ATP SYNTHASE GAMMA CHAIN"/>
    <property type="match status" value="1"/>
</dbReference>
<organism evidence="14 15">
    <name type="scientific">Kaustia mangrovi</name>
    <dbReference type="NCBI Taxonomy" id="2593653"/>
    <lineage>
        <taxon>Bacteria</taxon>
        <taxon>Pseudomonadati</taxon>
        <taxon>Pseudomonadota</taxon>
        <taxon>Alphaproteobacteria</taxon>
        <taxon>Hyphomicrobiales</taxon>
        <taxon>Parvibaculaceae</taxon>
        <taxon>Kaustia</taxon>
    </lineage>
</organism>
<evidence type="ECO:0000256" key="4">
    <source>
        <dbReference type="ARBA" id="ARBA00022448"/>
    </source>
</evidence>
<evidence type="ECO:0000256" key="8">
    <source>
        <dbReference type="ARBA" id="ARBA00023065"/>
    </source>
</evidence>
<dbReference type="HAMAP" id="MF_00815">
    <property type="entry name" value="ATP_synth_gamma_bact"/>
    <property type="match status" value="1"/>
</dbReference>
<dbReference type="GO" id="GO:0045259">
    <property type="term" value="C:proton-transporting ATP synthase complex"/>
    <property type="evidence" value="ECO:0007669"/>
    <property type="project" value="UniProtKB-KW"/>
</dbReference>
<comment type="function">
    <text evidence="1 13">Produces ATP from ADP in the presence of a proton gradient across the membrane. The gamma chain is believed to be important in regulating ATPase activity and the flow of protons through the CF(0) complex.</text>
</comment>
<dbReference type="Proteomes" id="UP000593594">
    <property type="component" value="Chromosome"/>
</dbReference>
<dbReference type="FunFam" id="1.10.287.80:FF:000003">
    <property type="entry name" value="ATP synthase gamma chain, chloroplastic"/>
    <property type="match status" value="1"/>
</dbReference>
<keyword evidence="10 13" id="KW-0139">CF(1)</keyword>
<evidence type="ECO:0000256" key="12">
    <source>
        <dbReference type="ARBA" id="ARBA00060385"/>
    </source>
</evidence>
<dbReference type="Gene3D" id="3.40.1380.10">
    <property type="match status" value="1"/>
</dbReference>
<evidence type="ECO:0000256" key="7">
    <source>
        <dbReference type="ARBA" id="ARBA00022781"/>
    </source>
</evidence>
<evidence type="ECO:0000256" key="2">
    <source>
        <dbReference type="ARBA" id="ARBA00004170"/>
    </source>
</evidence>
<gene>
    <name evidence="13" type="primary">atpG</name>
    <name evidence="14" type="ORF">HW532_13645</name>
</gene>
<dbReference type="GO" id="GO:0009579">
    <property type="term" value="C:thylakoid"/>
    <property type="evidence" value="ECO:0007669"/>
    <property type="project" value="UniProtKB-SubCell"/>
</dbReference>
<evidence type="ECO:0000256" key="6">
    <source>
        <dbReference type="ARBA" id="ARBA00022519"/>
    </source>
</evidence>
<dbReference type="GO" id="GO:0042777">
    <property type="term" value="P:proton motive force-driven plasma membrane ATP synthesis"/>
    <property type="evidence" value="ECO:0007669"/>
    <property type="project" value="UniProtKB-UniRule"/>
</dbReference>
<reference evidence="14 15" key="1">
    <citation type="submission" date="2020-06" db="EMBL/GenBank/DDBJ databases">
        <title>Genome sequence of 2 isolates from Red Sea Mangroves.</title>
        <authorList>
            <person name="Sefrji F."/>
            <person name="Michoud G."/>
            <person name="Merlino G."/>
            <person name="Daffonchio D."/>
        </authorList>
    </citation>
    <scope>NUCLEOTIDE SEQUENCE [LARGE SCALE GENOMIC DNA]</scope>
    <source>
        <strain evidence="14 15">R1DC25</strain>
    </source>
</reference>
<evidence type="ECO:0000313" key="15">
    <source>
        <dbReference type="Proteomes" id="UP000593594"/>
    </source>
</evidence>
<keyword evidence="11 13" id="KW-0066">ATP synthesis</keyword>
<dbReference type="GO" id="GO:0046933">
    <property type="term" value="F:proton-transporting ATP synthase activity, rotational mechanism"/>
    <property type="evidence" value="ECO:0007669"/>
    <property type="project" value="UniProtKB-UniRule"/>
</dbReference>
<dbReference type="FunFam" id="1.10.287.80:FF:000001">
    <property type="entry name" value="ATP synthase gamma chain"/>
    <property type="match status" value="1"/>
</dbReference>
<dbReference type="PROSITE" id="PS00153">
    <property type="entry name" value="ATPASE_GAMMA"/>
    <property type="match status" value="1"/>
</dbReference>
<evidence type="ECO:0000256" key="5">
    <source>
        <dbReference type="ARBA" id="ARBA00022475"/>
    </source>
</evidence>
<dbReference type="CDD" id="cd12151">
    <property type="entry name" value="F1-ATPase_gamma"/>
    <property type="match status" value="1"/>
</dbReference>
<sequence>MPSLKELRNRISSVRATQKITRAMQMVAAAKLRRAQEAAEAARPYAERMDAVLANLARGFEGREDAPKLLAGTGKDDVHLLVVATAERGLCGAFNTNIAKRARDRAYELTRQGKTVKFLCVGRKGRDVLRRLFPKQIVDTFEFRTVRNIGFAQAQEVGKRVLEMFEAGEFDVCTLFYSQFKNVITQTPTALQLIPARADIIEEGTNEAAEAELVDLGGAVYDYEPDEAEILDDLLPRNISVQIFRALLENAAGEQGARMSAMDSATRNAGEMIDQLTLRYNRTRQAMITKELIEIISGAEAL</sequence>
<protein>
    <recommendedName>
        <fullName evidence="13">ATP synthase gamma chain</fullName>
    </recommendedName>
    <alternativeName>
        <fullName evidence="13">ATP synthase F1 sector gamma subunit</fullName>
    </alternativeName>
    <alternativeName>
        <fullName evidence="13">F-ATPase gamma subunit</fullName>
    </alternativeName>
</protein>
<evidence type="ECO:0000256" key="10">
    <source>
        <dbReference type="ARBA" id="ARBA00023196"/>
    </source>
</evidence>